<proteinExistence type="predicted"/>
<keyword evidence="2" id="KW-1185">Reference proteome</keyword>
<protein>
    <recommendedName>
        <fullName evidence="3">Aminoglycoside phosphotransferase family protein</fullName>
    </recommendedName>
</protein>
<organism evidence="1 2">
    <name type="scientific">Kribbella pratensis</name>
    <dbReference type="NCBI Taxonomy" id="2512112"/>
    <lineage>
        <taxon>Bacteria</taxon>
        <taxon>Bacillati</taxon>
        <taxon>Actinomycetota</taxon>
        <taxon>Actinomycetes</taxon>
        <taxon>Propionibacteriales</taxon>
        <taxon>Kribbellaceae</taxon>
        <taxon>Kribbella</taxon>
    </lineage>
</organism>
<dbReference type="SUPFAM" id="SSF56112">
    <property type="entry name" value="Protein kinase-like (PK-like)"/>
    <property type="match status" value="1"/>
</dbReference>
<evidence type="ECO:0000313" key="1">
    <source>
        <dbReference type="EMBL" id="TDW89951.1"/>
    </source>
</evidence>
<dbReference type="InterPro" id="IPR011009">
    <property type="entry name" value="Kinase-like_dom_sf"/>
</dbReference>
<gene>
    <name evidence="1" type="ORF">EV137_3755</name>
</gene>
<evidence type="ECO:0008006" key="3">
    <source>
        <dbReference type="Google" id="ProtNLM"/>
    </source>
</evidence>
<dbReference type="Proteomes" id="UP000295060">
    <property type="component" value="Unassembled WGS sequence"/>
</dbReference>
<evidence type="ECO:0000313" key="2">
    <source>
        <dbReference type="Proteomes" id="UP000295060"/>
    </source>
</evidence>
<name>A0ABY2FG84_9ACTN</name>
<accession>A0ABY2FG84</accession>
<reference evidence="1 2" key="1">
    <citation type="submission" date="2019-03" db="EMBL/GenBank/DDBJ databases">
        <title>Genomic Encyclopedia of Type Strains, Phase III (KMG-III): the genomes of soil and plant-associated and newly described type strains.</title>
        <authorList>
            <person name="Whitman W."/>
        </authorList>
    </citation>
    <scope>NUCLEOTIDE SEQUENCE [LARGE SCALE GENOMIC DNA]</scope>
    <source>
        <strain evidence="1 2">VKMAc-2574</strain>
    </source>
</reference>
<sequence length="325" mass="36253">MSPQWTQTADAWVTARLAEHDRRISGVPVTYRARFWSVVRCYPTAEGMVWFKENNPGHRFEAGLVAALAQHAPDDVIVPIAVDRERSRLLTADQGSTLTHPEVADQATRRTVVRALARLQCTLLGRLDATEHPGIIELTPTTAGDRVRAIAQEWAALQPGHPLRFEPDLLARAARAADVLDRHTASLSNVVPLDLEINDVYPANIFADRSTGVLRPRFFDFGNAIWGHPFVSLHGFLDSVVEWTGAPLSPAHRQALYDAYLAVWRDHLDADPQVLRHDLVATEALVGVHRLVSWLRLIPYADPLELQARAEIPQHYLTTVAALRD</sequence>
<comment type="caution">
    <text evidence="1">The sequence shown here is derived from an EMBL/GenBank/DDBJ whole genome shotgun (WGS) entry which is preliminary data.</text>
</comment>
<dbReference type="EMBL" id="SODU01000002">
    <property type="protein sequence ID" value="TDW89951.1"/>
    <property type="molecule type" value="Genomic_DNA"/>
</dbReference>